<keyword evidence="16" id="KW-1185">Reference proteome</keyword>
<accession>A0ABV0G2H5</accession>
<dbReference type="InterPro" id="IPR000014">
    <property type="entry name" value="PAS"/>
</dbReference>
<dbReference type="EMBL" id="JBDPZD010000002">
    <property type="protein sequence ID" value="MEO3691934.1"/>
    <property type="molecule type" value="Genomic_DNA"/>
</dbReference>
<dbReference type="InterPro" id="IPR004358">
    <property type="entry name" value="Sig_transdc_His_kin-like_C"/>
</dbReference>
<dbReference type="Gene3D" id="3.30.565.10">
    <property type="entry name" value="Histidine kinase-like ATPase, C-terminal domain"/>
    <property type="match status" value="1"/>
</dbReference>
<feature type="transmembrane region" description="Helical" evidence="13">
    <location>
        <begin position="21"/>
        <end position="42"/>
    </location>
</feature>
<dbReference type="RefSeq" id="WP_347704741.1">
    <property type="nucleotide sequence ID" value="NZ_JBDPZD010000002.1"/>
</dbReference>
<sequence>MQLLIRALTALLPKSLLRRVAVLYVLTLTLLISAGLAAFITYKAQAAVEDAEQGAAAISALIMPTLTESAVIGDYDTIKRVLARCVEHPLFEKAAFIDIKGSRVEVVRQEPSEHQPPAWVTRQFNDLLPPINDFVRAGGRDYGITRLTMRSERVAAEVWSIVAVALLMGLVGLVLGATVVWWPLKSWLGELDRVSAMGDALAGTGPAMERVEADAVPLEFQRTFAVINKVAASLQAERAQAAVTLTAIAEGVATLNGEGAIVLANPVMGELLHRPSSSLLGLRLAEVLPALGFAGEPRETWRNRRIHLDGPPACTLEASLTLVSAEGDRAAGWVLVLRDISQQQQLEDQLRAELDARATAIRAMSDLLGPSTSVAVSAEHSVIERLSRQVADLVSRLQRQTDQLGAIFTLSPDGFISFDAERRVQFVSPSVPLLTGLDSRDILHQDEAGLERLLTQRQVNASTQKTVSLAQLHEDALILHMDRPMQRILALAMHAGGGREVSQVLHIRDVSQQFEVDRLKSEFLTTAAHELRTPMTSIYGFTELLTTRTLAPERQRELLGRIYRQSRAMMDILDELLDLARIEARSAQDFVFTVVALEDLARETAEDFQPPEGRTPVELLLQAPGVQLRVDAGKLRQALRNVVSNAYKYSPGGGAVGMRVSATGEGWARIEVRDEGIGMSADDLERVTERFFRADKSGKIPGTGLGMALVKEIVQLLGGRMHLSSELGQGTTVTLEFPVALRSGTAEHALP</sequence>
<keyword evidence="10 13" id="KW-1133">Transmembrane helix</keyword>
<evidence type="ECO:0000256" key="1">
    <source>
        <dbReference type="ARBA" id="ARBA00000085"/>
    </source>
</evidence>
<keyword evidence="6 13" id="KW-0812">Transmembrane</keyword>
<feature type="domain" description="Histidine kinase" evidence="14">
    <location>
        <begin position="526"/>
        <end position="741"/>
    </location>
</feature>
<dbReference type="InterPro" id="IPR036097">
    <property type="entry name" value="HisK_dim/P_sf"/>
</dbReference>
<dbReference type="EC" id="2.7.13.3" evidence="3"/>
<comment type="subcellular location">
    <subcellularLocation>
        <location evidence="2">Membrane</location>
        <topology evidence="2">Multi-pass membrane protein</topology>
    </subcellularLocation>
</comment>
<evidence type="ECO:0000256" key="6">
    <source>
        <dbReference type="ARBA" id="ARBA00022692"/>
    </source>
</evidence>
<dbReference type="Gene3D" id="3.30.450.20">
    <property type="entry name" value="PAS domain"/>
    <property type="match status" value="2"/>
</dbReference>
<name>A0ABV0G2H5_9BURK</name>
<evidence type="ECO:0000256" key="12">
    <source>
        <dbReference type="ARBA" id="ARBA00023136"/>
    </source>
</evidence>
<dbReference type="GO" id="GO:0005524">
    <property type="term" value="F:ATP binding"/>
    <property type="evidence" value="ECO:0007669"/>
    <property type="project" value="UniProtKB-KW"/>
</dbReference>
<keyword evidence="5" id="KW-0808">Transferase</keyword>
<dbReference type="Pfam" id="PF08448">
    <property type="entry name" value="PAS_4"/>
    <property type="match status" value="1"/>
</dbReference>
<comment type="caution">
    <text evidence="15">The sequence shown here is derived from an EMBL/GenBank/DDBJ whole genome shotgun (WGS) entry which is preliminary data.</text>
</comment>
<dbReference type="Pfam" id="PF02518">
    <property type="entry name" value="HATPase_c"/>
    <property type="match status" value="1"/>
</dbReference>
<dbReference type="InterPro" id="IPR005467">
    <property type="entry name" value="His_kinase_dom"/>
</dbReference>
<dbReference type="Gene3D" id="1.10.287.130">
    <property type="match status" value="1"/>
</dbReference>
<keyword evidence="4" id="KW-0597">Phosphoprotein</keyword>
<dbReference type="PROSITE" id="PS50109">
    <property type="entry name" value="HIS_KIN"/>
    <property type="match status" value="1"/>
</dbReference>
<dbReference type="SUPFAM" id="SSF55874">
    <property type="entry name" value="ATPase domain of HSP90 chaperone/DNA topoisomerase II/histidine kinase"/>
    <property type="match status" value="1"/>
</dbReference>
<dbReference type="InterPro" id="IPR050351">
    <property type="entry name" value="BphY/WalK/GraS-like"/>
</dbReference>
<dbReference type="PANTHER" id="PTHR42878">
    <property type="entry name" value="TWO-COMPONENT HISTIDINE KINASE"/>
    <property type="match status" value="1"/>
</dbReference>
<keyword evidence="11" id="KW-0902">Two-component regulatory system</keyword>
<dbReference type="SMART" id="SM00388">
    <property type="entry name" value="HisKA"/>
    <property type="match status" value="1"/>
</dbReference>
<evidence type="ECO:0000256" key="3">
    <source>
        <dbReference type="ARBA" id="ARBA00012438"/>
    </source>
</evidence>
<dbReference type="SMART" id="SM00387">
    <property type="entry name" value="HATPase_c"/>
    <property type="match status" value="1"/>
</dbReference>
<protein>
    <recommendedName>
        <fullName evidence="3">histidine kinase</fullName>
        <ecNumber evidence="3">2.7.13.3</ecNumber>
    </recommendedName>
</protein>
<dbReference type="Pfam" id="PF00512">
    <property type="entry name" value="HisKA"/>
    <property type="match status" value="1"/>
</dbReference>
<evidence type="ECO:0000256" key="4">
    <source>
        <dbReference type="ARBA" id="ARBA00022553"/>
    </source>
</evidence>
<evidence type="ECO:0000259" key="14">
    <source>
        <dbReference type="PROSITE" id="PS50109"/>
    </source>
</evidence>
<evidence type="ECO:0000256" key="10">
    <source>
        <dbReference type="ARBA" id="ARBA00022989"/>
    </source>
</evidence>
<evidence type="ECO:0000313" key="15">
    <source>
        <dbReference type="EMBL" id="MEO3691934.1"/>
    </source>
</evidence>
<dbReference type="InterPro" id="IPR003594">
    <property type="entry name" value="HATPase_dom"/>
</dbReference>
<dbReference type="Proteomes" id="UP001495147">
    <property type="component" value="Unassembled WGS sequence"/>
</dbReference>
<evidence type="ECO:0000256" key="8">
    <source>
        <dbReference type="ARBA" id="ARBA00022777"/>
    </source>
</evidence>
<dbReference type="PRINTS" id="PR00344">
    <property type="entry name" value="BCTRLSENSOR"/>
</dbReference>
<dbReference type="PANTHER" id="PTHR42878:SF7">
    <property type="entry name" value="SENSOR HISTIDINE KINASE GLRK"/>
    <property type="match status" value="1"/>
</dbReference>
<dbReference type="SMART" id="SM00091">
    <property type="entry name" value="PAS"/>
    <property type="match status" value="2"/>
</dbReference>
<dbReference type="InterPro" id="IPR013656">
    <property type="entry name" value="PAS_4"/>
</dbReference>
<dbReference type="CDD" id="cd00082">
    <property type="entry name" value="HisKA"/>
    <property type="match status" value="1"/>
</dbReference>
<proteinExistence type="predicted"/>
<evidence type="ECO:0000256" key="13">
    <source>
        <dbReference type="SAM" id="Phobius"/>
    </source>
</evidence>
<evidence type="ECO:0000256" key="5">
    <source>
        <dbReference type="ARBA" id="ARBA00022679"/>
    </source>
</evidence>
<dbReference type="SUPFAM" id="SSF55785">
    <property type="entry name" value="PYP-like sensor domain (PAS domain)"/>
    <property type="match status" value="2"/>
</dbReference>
<evidence type="ECO:0000256" key="11">
    <source>
        <dbReference type="ARBA" id="ARBA00023012"/>
    </source>
</evidence>
<evidence type="ECO:0000256" key="9">
    <source>
        <dbReference type="ARBA" id="ARBA00022840"/>
    </source>
</evidence>
<dbReference type="InterPro" id="IPR003661">
    <property type="entry name" value="HisK_dim/P_dom"/>
</dbReference>
<dbReference type="SUPFAM" id="SSF47384">
    <property type="entry name" value="Homodimeric domain of signal transducing histidine kinase"/>
    <property type="match status" value="1"/>
</dbReference>
<keyword evidence="9 15" id="KW-0067">ATP-binding</keyword>
<evidence type="ECO:0000313" key="16">
    <source>
        <dbReference type="Proteomes" id="UP001495147"/>
    </source>
</evidence>
<evidence type="ECO:0000256" key="2">
    <source>
        <dbReference type="ARBA" id="ARBA00004141"/>
    </source>
</evidence>
<feature type="transmembrane region" description="Helical" evidence="13">
    <location>
        <begin position="158"/>
        <end position="184"/>
    </location>
</feature>
<dbReference type="InterPro" id="IPR036890">
    <property type="entry name" value="HATPase_C_sf"/>
</dbReference>
<dbReference type="InterPro" id="IPR035965">
    <property type="entry name" value="PAS-like_dom_sf"/>
</dbReference>
<evidence type="ECO:0000256" key="7">
    <source>
        <dbReference type="ARBA" id="ARBA00022741"/>
    </source>
</evidence>
<reference evidence="15 16" key="1">
    <citation type="submission" date="2024-05" db="EMBL/GenBank/DDBJ databases">
        <title>Roseateles sp. DJS-2-20 16S ribosomal RNA gene Genome sequencing and assembly.</title>
        <authorList>
            <person name="Woo H."/>
        </authorList>
    </citation>
    <scope>NUCLEOTIDE SEQUENCE [LARGE SCALE GENOMIC DNA]</scope>
    <source>
        <strain evidence="15 16">DJS-2-20</strain>
    </source>
</reference>
<gene>
    <name evidence="15" type="ORF">ABDJ85_10675</name>
</gene>
<keyword evidence="12 13" id="KW-0472">Membrane</keyword>
<comment type="catalytic activity">
    <reaction evidence="1">
        <text>ATP + protein L-histidine = ADP + protein N-phospho-L-histidine.</text>
        <dbReference type="EC" id="2.7.13.3"/>
    </reaction>
</comment>
<organism evidence="15 16">
    <name type="scientific">Roseateles paludis</name>
    <dbReference type="NCBI Taxonomy" id="3145238"/>
    <lineage>
        <taxon>Bacteria</taxon>
        <taxon>Pseudomonadati</taxon>
        <taxon>Pseudomonadota</taxon>
        <taxon>Betaproteobacteria</taxon>
        <taxon>Burkholderiales</taxon>
        <taxon>Sphaerotilaceae</taxon>
        <taxon>Roseateles</taxon>
    </lineage>
</organism>
<keyword evidence="8" id="KW-0418">Kinase</keyword>
<dbReference type="CDD" id="cd00075">
    <property type="entry name" value="HATPase"/>
    <property type="match status" value="1"/>
</dbReference>
<keyword evidence="7" id="KW-0547">Nucleotide-binding</keyword>